<evidence type="ECO:0000256" key="21">
    <source>
        <dbReference type="ARBA" id="ARBA00023288"/>
    </source>
</evidence>
<feature type="binding site" evidence="27">
    <location>
        <position position="117"/>
    </location>
    <ligand>
        <name>FAD</name>
        <dbReference type="ChEBI" id="CHEBI:57692"/>
    </ligand>
</feature>
<evidence type="ECO:0000256" key="24">
    <source>
        <dbReference type="ARBA" id="ARBA00037821"/>
    </source>
</evidence>
<dbReference type="PANTHER" id="PTHR19370:SF121">
    <property type="entry name" value="NADH-CYTOCHROME B5 REDUCTASE 3"/>
    <property type="match status" value="1"/>
</dbReference>
<proteinExistence type="inferred from homology"/>
<keyword evidence="14" id="KW-0756">Sterol biosynthesis</keyword>
<feature type="binding site" evidence="27">
    <location>
        <position position="150"/>
    </location>
    <ligand>
        <name>FAD</name>
        <dbReference type="ChEBI" id="CHEBI:57692"/>
    </ligand>
</feature>
<comment type="subunit">
    <text evidence="25">Component of a complex composed of cytochrome b5, NADH-cytochrome b5 reductase (CYB5R3) and MTARC2. Interacts with MTLN; the interaction is required to maintain cellular lipid composition and leads to stimulation of mitochondrial respiratory complex I activity.</text>
</comment>
<feature type="signal peptide" evidence="29">
    <location>
        <begin position="1"/>
        <end position="21"/>
    </location>
</feature>
<keyword evidence="5" id="KW-0597">Phosphoprotein</keyword>
<reference evidence="31" key="3">
    <citation type="submission" date="2025-09" db="UniProtKB">
        <authorList>
            <consortium name="Ensembl"/>
        </authorList>
    </citation>
    <scope>IDENTIFICATION</scope>
</reference>
<reference evidence="31 32" key="1">
    <citation type="submission" date="2022-01" db="EMBL/GenBank/DDBJ databases">
        <title>A chromosome-scale genome assembly of the false clownfish, Amphiprion ocellaris.</title>
        <authorList>
            <person name="Ryu T."/>
        </authorList>
    </citation>
    <scope>NUCLEOTIDE SEQUENCE [LARGE SCALE GENOMIC DNA]</scope>
</reference>
<feature type="binding site" evidence="27">
    <location>
        <position position="209"/>
    </location>
    <ligand>
        <name>FAD</name>
        <dbReference type="ChEBI" id="CHEBI:57692"/>
    </ligand>
</feature>
<evidence type="ECO:0000256" key="19">
    <source>
        <dbReference type="ARBA" id="ARBA00023166"/>
    </source>
</evidence>
<dbReference type="Ensembl" id="ENSAOCT00000034773.1">
    <property type="protein sequence ID" value="ENSAOCP00000041249.1"/>
    <property type="gene ID" value="ENSAOCG00000033254.1"/>
</dbReference>
<keyword evidence="15 28" id="KW-0520">NAD</keyword>
<evidence type="ECO:0000259" key="30">
    <source>
        <dbReference type="PROSITE" id="PS51384"/>
    </source>
</evidence>
<keyword evidence="29" id="KW-0732">Signal</keyword>
<feature type="binding site" evidence="27">
    <location>
        <position position="152"/>
    </location>
    <ligand>
        <name>FAD</name>
        <dbReference type="ChEBI" id="CHEBI:57692"/>
    </ligand>
</feature>
<dbReference type="Pfam" id="PF00175">
    <property type="entry name" value="NAD_binding_1"/>
    <property type="match status" value="1"/>
</dbReference>
<keyword evidence="4" id="KW-0153">Cholesterol metabolism</keyword>
<evidence type="ECO:0000256" key="4">
    <source>
        <dbReference type="ARBA" id="ARBA00022548"/>
    </source>
</evidence>
<sequence length="325" mass="36674">SASRLRPVMLTLLVANASCCCLSHSPAFDLHQQLIRGGFDSIINLIFRLLFSKRRPAITLEDPNIKYALRLIDRQIVSHDTRRFRFALPSPEHVLGLPIGQHIYLSAKIDGKLVVRPYTPVSSDDDKGYVDLVVKVYFKGVHPKFPEGGKMSQYLESLKLNDTIDFRGPSGLLVYKGRGVFDVKPDKKSPADTKKAKHVGMIAGGTGITPMLQLITAVMKDPQDKTVCYLLFANQTEKDILLRPELEEIQVNNPDRFKLWFTVDRAPENWEYSQGFISEDMVREHLPPPSDDTLILMCGPPPMIQFACDPNLDKVGHSQSHRFTF</sequence>
<keyword evidence="21" id="KW-0449">Lipoprotein</keyword>
<evidence type="ECO:0000256" key="25">
    <source>
        <dbReference type="ARBA" id="ARBA00047026"/>
    </source>
</evidence>
<dbReference type="PANTHER" id="PTHR19370">
    <property type="entry name" value="NADH-CYTOCHROME B5 REDUCTASE"/>
    <property type="match status" value="1"/>
</dbReference>
<evidence type="ECO:0000256" key="29">
    <source>
        <dbReference type="SAM" id="SignalP"/>
    </source>
</evidence>
<evidence type="ECO:0000256" key="27">
    <source>
        <dbReference type="PIRSR" id="PIRSR601834-1"/>
    </source>
</evidence>
<evidence type="ECO:0000256" key="22">
    <source>
        <dbReference type="ARBA" id="ARBA00037417"/>
    </source>
</evidence>
<evidence type="ECO:0000256" key="23">
    <source>
        <dbReference type="ARBA" id="ARBA00037811"/>
    </source>
</evidence>
<evidence type="ECO:0000256" key="7">
    <source>
        <dbReference type="ARBA" id="ARBA00022778"/>
    </source>
</evidence>
<dbReference type="Gene3D" id="2.40.30.10">
    <property type="entry name" value="Translation factors"/>
    <property type="match status" value="1"/>
</dbReference>
<dbReference type="Proteomes" id="UP001501940">
    <property type="component" value="Chromosome 21"/>
</dbReference>
<dbReference type="PROSITE" id="PS51384">
    <property type="entry name" value="FAD_FR"/>
    <property type="match status" value="1"/>
</dbReference>
<evidence type="ECO:0000256" key="26">
    <source>
        <dbReference type="ARBA" id="ARBA00047465"/>
    </source>
</evidence>
<dbReference type="InterPro" id="IPR001709">
    <property type="entry name" value="Flavoprot_Pyr_Nucl_cyt_Rdtase"/>
</dbReference>
<feature type="domain" description="FAD-binding FR-type" evidence="30">
    <location>
        <begin position="64"/>
        <end position="176"/>
    </location>
</feature>
<evidence type="ECO:0000256" key="12">
    <source>
        <dbReference type="ARBA" id="ARBA00022990"/>
    </source>
</evidence>
<keyword evidence="7" id="KW-0152">Cholesterol biosynthesis</keyword>
<feature type="binding site" evidence="27">
    <location>
        <position position="138"/>
    </location>
    <ligand>
        <name>FAD</name>
        <dbReference type="ChEBI" id="CHEBI:57692"/>
    </ligand>
</feature>
<evidence type="ECO:0000256" key="20">
    <source>
        <dbReference type="ARBA" id="ARBA00023221"/>
    </source>
</evidence>
<evidence type="ECO:0000256" key="3">
    <source>
        <dbReference type="ARBA" id="ARBA00022516"/>
    </source>
</evidence>
<evidence type="ECO:0000256" key="14">
    <source>
        <dbReference type="ARBA" id="ARBA00023011"/>
    </source>
</evidence>
<evidence type="ECO:0000313" key="31">
    <source>
        <dbReference type="Ensembl" id="ENSAOCP00000041249.1"/>
    </source>
</evidence>
<keyword evidence="20" id="KW-0753">Steroid metabolism</keyword>
<dbReference type="PRINTS" id="PR00371">
    <property type="entry name" value="FPNCR"/>
</dbReference>
<keyword evidence="12" id="KW-0007">Acetylation</keyword>
<dbReference type="GO" id="GO:0071949">
    <property type="term" value="F:FAD binding"/>
    <property type="evidence" value="ECO:0007669"/>
    <property type="project" value="TreeGrafter"/>
</dbReference>
<evidence type="ECO:0000256" key="6">
    <source>
        <dbReference type="ARBA" id="ARBA00022630"/>
    </source>
</evidence>
<feature type="binding site" evidence="27">
    <location>
        <position position="116"/>
    </location>
    <ligand>
        <name>FAD</name>
        <dbReference type="ChEBI" id="CHEBI:57692"/>
    </ligand>
</feature>
<dbReference type="FunFam" id="2.40.30.10:FF:000021">
    <property type="entry name" value="NADH-cytochrome b5 reductase"/>
    <property type="match status" value="1"/>
</dbReference>
<evidence type="ECO:0000256" key="11">
    <source>
        <dbReference type="ARBA" id="ARBA00022955"/>
    </source>
</evidence>
<dbReference type="Pfam" id="PF00970">
    <property type="entry name" value="FAD_binding_6"/>
    <property type="match status" value="1"/>
</dbReference>
<keyword evidence="10 27" id="KW-0274">FAD</keyword>
<organism evidence="31 32">
    <name type="scientific">Amphiprion ocellaris</name>
    <name type="common">Clown anemonefish</name>
    <dbReference type="NCBI Taxonomy" id="80972"/>
    <lineage>
        <taxon>Eukaryota</taxon>
        <taxon>Metazoa</taxon>
        <taxon>Chordata</taxon>
        <taxon>Craniata</taxon>
        <taxon>Vertebrata</taxon>
        <taxon>Euteleostomi</taxon>
        <taxon>Actinopterygii</taxon>
        <taxon>Neopterygii</taxon>
        <taxon>Teleostei</taxon>
        <taxon>Neoteleostei</taxon>
        <taxon>Acanthomorphata</taxon>
        <taxon>Ovalentaria</taxon>
        <taxon>Pomacentridae</taxon>
        <taxon>Amphiprion</taxon>
    </lineage>
</organism>
<dbReference type="InterPro" id="IPR008333">
    <property type="entry name" value="Cbr1-like_FAD-bd_dom"/>
</dbReference>
<evidence type="ECO:0000256" key="16">
    <source>
        <dbReference type="ARBA" id="ARBA00023098"/>
    </source>
</evidence>
<name>A0AAQ5XL21_AMPOC</name>
<evidence type="ECO:0000256" key="1">
    <source>
        <dbReference type="ARBA" id="ARBA00001974"/>
    </source>
</evidence>
<comment type="similarity">
    <text evidence="2 28">Belongs to the flavoprotein pyridine nucleotide cytochrome reductase family.</text>
</comment>
<accession>A0AAQ5XL21</accession>
<feature type="binding site" evidence="27">
    <location>
        <position position="133"/>
    </location>
    <ligand>
        <name>FAD</name>
        <dbReference type="ChEBI" id="CHEBI:57692"/>
    </ligand>
</feature>
<comment type="catalytic activity">
    <reaction evidence="26">
        <text>2 Fe(III)-[cytochrome b5] + NADH = 2 Fe(II)-[cytochrome b5] + NAD(+) + H(+)</text>
        <dbReference type="Rhea" id="RHEA:46680"/>
        <dbReference type="Rhea" id="RHEA-COMP:10438"/>
        <dbReference type="Rhea" id="RHEA-COMP:10439"/>
        <dbReference type="ChEBI" id="CHEBI:15378"/>
        <dbReference type="ChEBI" id="CHEBI:29033"/>
        <dbReference type="ChEBI" id="CHEBI:29034"/>
        <dbReference type="ChEBI" id="CHEBI:57540"/>
        <dbReference type="ChEBI" id="CHEBI:57945"/>
        <dbReference type="EC" id="1.6.2.2"/>
    </reaction>
    <physiologicalReaction direction="left-to-right" evidence="26">
        <dbReference type="Rhea" id="RHEA:46681"/>
    </physiologicalReaction>
</comment>
<keyword evidence="11" id="KW-0752">Steroid biosynthesis</keyword>
<evidence type="ECO:0000256" key="13">
    <source>
        <dbReference type="ARBA" id="ARBA00023002"/>
    </source>
</evidence>
<evidence type="ECO:0000256" key="2">
    <source>
        <dbReference type="ARBA" id="ARBA00006105"/>
    </source>
</evidence>
<keyword evidence="18" id="KW-0472">Membrane</keyword>
<dbReference type="GeneTree" id="ENSGT00940000153962"/>
<feature type="binding site" evidence="27">
    <location>
        <position position="151"/>
    </location>
    <ligand>
        <name>FAD</name>
        <dbReference type="ChEBI" id="CHEBI:57692"/>
    </ligand>
</feature>
<keyword evidence="9" id="KW-0256">Endoplasmic reticulum</keyword>
<evidence type="ECO:0000256" key="8">
    <source>
        <dbReference type="ARBA" id="ARBA00022787"/>
    </source>
</evidence>
<feature type="chain" id="PRO_5043355448" description="NADH-cytochrome b5 reductase" evidence="29">
    <location>
        <begin position="22"/>
        <end position="325"/>
    </location>
</feature>
<dbReference type="SUPFAM" id="SSF63380">
    <property type="entry name" value="Riboflavin synthase domain-like"/>
    <property type="match status" value="1"/>
</dbReference>
<dbReference type="GO" id="GO:0005741">
    <property type="term" value="C:mitochondrial outer membrane"/>
    <property type="evidence" value="ECO:0007669"/>
    <property type="project" value="UniProtKB-SubCell"/>
</dbReference>
<evidence type="ECO:0000256" key="18">
    <source>
        <dbReference type="ARBA" id="ARBA00023136"/>
    </source>
</evidence>
<evidence type="ECO:0000256" key="10">
    <source>
        <dbReference type="ARBA" id="ARBA00022827"/>
    </source>
</evidence>
<keyword evidence="3" id="KW-0444">Lipid biosynthesis</keyword>
<comment type="subcellular location">
    <subcellularLocation>
        <location evidence="23">Endoplasmic reticulum membrane</location>
        <topology evidence="23">Lipid-anchor</topology>
        <orientation evidence="23">Cytoplasmic side</orientation>
    </subcellularLocation>
    <subcellularLocation>
        <location evidence="24">Mitochondrion outer membrane</location>
        <topology evidence="24">Lipid-anchor</topology>
        <orientation evidence="24">Cytoplasmic side</orientation>
    </subcellularLocation>
</comment>
<keyword evidence="16" id="KW-0443">Lipid metabolism</keyword>
<evidence type="ECO:0000256" key="17">
    <source>
        <dbReference type="ARBA" id="ARBA00023128"/>
    </source>
</evidence>
<keyword evidence="19" id="KW-1207">Sterol metabolism</keyword>
<comment type="function">
    <text evidence="22">Catalyzes the reduction of two molecules of cytochrome b5 using NADH as the electron donor.</text>
</comment>
<dbReference type="EC" id="1.6.2.2" evidence="28"/>
<evidence type="ECO:0000256" key="5">
    <source>
        <dbReference type="ARBA" id="ARBA00022553"/>
    </source>
</evidence>
<evidence type="ECO:0000313" key="32">
    <source>
        <dbReference type="Proteomes" id="UP001501940"/>
    </source>
</evidence>
<reference evidence="31" key="2">
    <citation type="submission" date="2025-08" db="UniProtKB">
        <authorList>
            <consortium name="Ensembl"/>
        </authorList>
    </citation>
    <scope>IDENTIFICATION</scope>
</reference>
<feature type="binding site" evidence="27">
    <location>
        <position position="135"/>
    </location>
    <ligand>
        <name>FAD</name>
        <dbReference type="ChEBI" id="CHEBI:57692"/>
    </ligand>
</feature>
<dbReference type="InterPro" id="IPR001433">
    <property type="entry name" value="OxRdtase_FAD/NAD-bd"/>
</dbReference>
<evidence type="ECO:0000256" key="15">
    <source>
        <dbReference type="ARBA" id="ARBA00023027"/>
    </source>
</evidence>
<dbReference type="InterPro" id="IPR001834">
    <property type="entry name" value="CBR-like"/>
</dbReference>
<dbReference type="CDD" id="cd06183">
    <property type="entry name" value="cyt_b5_reduct_like"/>
    <property type="match status" value="1"/>
</dbReference>
<dbReference type="FunFam" id="3.40.50.80:FF:000005">
    <property type="entry name" value="NADH-cytochrome b5 reductase"/>
    <property type="match status" value="1"/>
</dbReference>
<keyword evidence="32" id="KW-1185">Reference proteome</keyword>
<keyword evidence="6 27" id="KW-0285">Flavoprotein</keyword>
<dbReference type="GO" id="GO:0006695">
    <property type="term" value="P:cholesterol biosynthetic process"/>
    <property type="evidence" value="ECO:0007669"/>
    <property type="project" value="UniProtKB-KW"/>
</dbReference>
<dbReference type="GO" id="GO:0005789">
    <property type="term" value="C:endoplasmic reticulum membrane"/>
    <property type="evidence" value="ECO:0007669"/>
    <property type="project" value="UniProtKB-SubCell"/>
</dbReference>
<keyword evidence="13 28" id="KW-0560">Oxidoreductase</keyword>
<protein>
    <recommendedName>
        <fullName evidence="28">NADH-cytochrome b5 reductase</fullName>
        <ecNumber evidence="28">1.6.2.2</ecNumber>
    </recommendedName>
</protein>
<dbReference type="InterPro" id="IPR017927">
    <property type="entry name" value="FAD-bd_FR_type"/>
</dbReference>
<evidence type="ECO:0000256" key="28">
    <source>
        <dbReference type="RuleBase" id="RU361226"/>
    </source>
</evidence>
<dbReference type="SUPFAM" id="SSF52343">
    <property type="entry name" value="Ferredoxin reductase-like, C-terminal NADP-linked domain"/>
    <property type="match status" value="1"/>
</dbReference>
<dbReference type="InterPro" id="IPR017938">
    <property type="entry name" value="Riboflavin_synthase-like_b-brl"/>
</dbReference>
<evidence type="ECO:0000256" key="9">
    <source>
        <dbReference type="ARBA" id="ARBA00022824"/>
    </source>
</evidence>
<feature type="binding site" evidence="27">
    <location>
        <position position="118"/>
    </location>
    <ligand>
        <name>FAD</name>
        <dbReference type="ChEBI" id="CHEBI:57692"/>
    </ligand>
</feature>
<dbReference type="InterPro" id="IPR039261">
    <property type="entry name" value="FNR_nucleotide-bd"/>
</dbReference>
<keyword evidence="17" id="KW-0496">Mitochondrion</keyword>
<keyword evidence="8" id="KW-1000">Mitochondrion outer membrane</keyword>
<dbReference type="AlphaFoldDB" id="A0AAQ5XL21"/>
<dbReference type="PRINTS" id="PR00406">
    <property type="entry name" value="CYTB5RDTASE"/>
</dbReference>
<dbReference type="GO" id="GO:0090524">
    <property type="term" value="F:cytochrome-b5 reductase activity, acting on NADH"/>
    <property type="evidence" value="ECO:0007669"/>
    <property type="project" value="UniProtKB-EC"/>
</dbReference>
<comment type="cofactor">
    <cofactor evidence="1 27 28">
        <name>FAD</name>
        <dbReference type="ChEBI" id="CHEBI:57692"/>
    </cofactor>
</comment>
<dbReference type="Gene3D" id="3.40.50.80">
    <property type="entry name" value="Nucleotide-binding domain of ferredoxin-NADP reductase (FNR) module"/>
    <property type="match status" value="1"/>
</dbReference>